<dbReference type="AlphaFoldDB" id="A0A9P7S0G8"/>
<feature type="region of interest" description="Disordered" evidence="1">
    <location>
        <begin position="153"/>
        <end position="203"/>
    </location>
</feature>
<comment type="caution">
    <text evidence="3">The sequence shown here is derived from an EMBL/GenBank/DDBJ whole genome shotgun (WGS) entry which is preliminary data.</text>
</comment>
<gene>
    <name evidence="3" type="ORF">E1B28_006878</name>
</gene>
<name>A0A9P7S0G8_9AGAR</name>
<protein>
    <submittedName>
        <fullName evidence="3">Uncharacterized protein</fullName>
    </submittedName>
</protein>
<dbReference type="OrthoDB" id="3106616at2759"/>
<feature type="region of interest" description="Disordered" evidence="1">
    <location>
        <begin position="46"/>
        <end position="82"/>
    </location>
</feature>
<dbReference type="KEGG" id="more:E1B28_006878"/>
<sequence length="222" mass="24267">MTAHTNDSSKRFSSGNQHDGPIDPSKFEAFFRSLVFLGQSNTFDVTAGTDSTSSPNATPSNTASPAPGSSHDRSHDHDHKGPDITPIVGGVVGGVALILLLLLLIFFYRRLRYQRKLNQFHKEHMLLQQQPPPSLHSSTGANTLVPRFTSPPMVTSSLPLAPNRRSDVPPGFEETMQKSYRPLSEDHHSTPSSYSIPLPNEHGPVFHAQHGPGLEMHHGSNV</sequence>
<keyword evidence="2" id="KW-0812">Transmembrane</keyword>
<reference evidence="3" key="1">
    <citation type="journal article" date="2021" name="Genome Biol. Evol.">
        <title>The assembled and annotated genome of the fairy-ring fungus Marasmius oreades.</title>
        <authorList>
            <person name="Hiltunen M."/>
            <person name="Ament-Velasquez S.L."/>
            <person name="Johannesson H."/>
        </authorList>
    </citation>
    <scope>NUCLEOTIDE SEQUENCE</scope>
    <source>
        <strain evidence="3">03SP1</strain>
    </source>
</reference>
<evidence type="ECO:0000256" key="2">
    <source>
        <dbReference type="SAM" id="Phobius"/>
    </source>
</evidence>
<organism evidence="3 4">
    <name type="scientific">Marasmius oreades</name>
    <name type="common">fairy-ring Marasmius</name>
    <dbReference type="NCBI Taxonomy" id="181124"/>
    <lineage>
        <taxon>Eukaryota</taxon>
        <taxon>Fungi</taxon>
        <taxon>Dikarya</taxon>
        <taxon>Basidiomycota</taxon>
        <taxon>Agaricomycotina</taxon>
        <taxon>Agaricomycetes</taxon>
        <taxon>Agaricomycetidae</taxon>
        <taxon>Agaricales</taxon>
        <taxon>Marasmiineae</taxon>
        <taxon>Marasmiaceae</taxon>
        <taxon>Marasmius</taxon>
    </lineage>
</organism>
<dbReference type="EMBL" id="CM032184">
    <property type="protein sequence ID" value="KAG7093189.1"/>
    <property type="molecule type" value="Genomic_DNA"/>
</dbReference>
<feature type="compositionally biased region" description="Polar residues" evidence="1">
    <location>
        <begin position="1"/>
        <end position="17"/>
    </location>
</feature>
<dbReference type="Proteomes" id="UP001049176">
    <property type="component" value="Chromosome 4"/>
</dbReference>
<evidence type="ECO:0000313" key="4">
    <source>
        <dbReference type="Proteomes" id="UP001049176"/>
    </source>
</evidence>
<feature type="compositionally biased region" description="Low complexity" evidence="1">
    <location>
        <begin position="51"/>
        <end position="69"/>
    </location>
</feature>
<dbReference type="GeneID" id="66075954"/>
<keyword evidence="2" id="KW-0472">Membrane</keyword>
<keyword evidence="2" id="KW-1133">Transmembrane helix</keyword>
<keyword evidence="4" id="KW-1185">Reference proteome</keyword>
<accession>A0A9P7S0G8</accession>
<evidence type="ECO:0000313" key="3">
    <source>
        <dbReference type="EMBL" id="KAG7093189.1"/>
    </source>
</evidence>
<feature type="compositionally biased region" description="Basic and acidic residues" evidence="1">
    <location>
        <begin position="70"/>
        <end position="82"/>
    </location>
</feature>
<evidence type="ECO:0000256" key="1">
    <source>
        <dbReference type="SAM" id="MobiDB-lite"/>
    </source>
</evidence>
<dbReference type="RefSeq" id="XP_043009659.1">
    <property type="nucleotide sequence ID" value="XM_043151579.1"/>
</dbReference>
<feature type="transmembrane region" description="Helical" evidence="2">
    <location>
        <begin position="87"/>
        <end position="108"/>
    </location>
</feature>
<feature type="region of interest" description="Disordered" evidence="1">
    <location>
        <begin position="1"/>
        <end position="24"/>
    </location>
</feature>
<proteinExistence type="predicted"/>